<dbReference type="AlphaFoldDB" id="A0A0A9B734"/>
<organism evidence="2">
    <name type="scientific">Arundo donax</name>
    <name type="common">Giant reed</name>
    <name type="synonym">Donax arundinaceus</name>
    <dbReference type="NCBI Taxonomy" id="35708"/>
    <lineage>
        <taxon>Eukaryota</taxon>
        <taxon>Viridiplantae</taxon>
        <taxon>Streptophyta</taxon>
        <taxon>Embryophyta</taxon>
        <taxon>Tracheophyta</taxon>
        <taxon>Spermatophyta</taxon>
        <taxon>Magnoliopsida</taxon>
        <taxon>Liliopsida</taxon>
        <taxon>Poales</taxon>
        <taxon>Poaceae</taxon>
        <taxon>PACMAD clade</taxon>
        <taxon>Arundinoideae</taxon>
        <taxon>Arundineae</taxon>
        <taxon>Arundo</taxon>
    </lineage>
</organism>
<feature type="transmembrane region" description="Helical" evidence="1">
    <location>
        <begin position="55"/>
        <end position="76"/>
    </location>
</feature>
<evidence type="ECO:0000313" key="2">
    <source>
        <dbReference type="EMBL" id="JAD59141.1"/>
    </source>
</evidence>
<sequence>MMQSNMQVYLSIDKQVCPCSMQIFCMCETEISKSYTITIICVLMFSACKSLCSQLSLLLIVEFYLLVLTLYVIVLFF</sequence>
<reference evidence="2" key="1">
    <citation type="submission" date="2014-09" db="EMBL/GenBank/DDBJ databases">
        <authorList>
            <person name="Magalhaes I.L.F."/>
            <person name="Oliveira U."/>
            <person name="Santos F.R."/>
            <person name="Vidigal T.H.D.A."/>
            <person name="Brescovit A.D."/>
            <person name="Santos A.J."/>
        </authorList>
    </citation>
    <scope>NUCLEOTIDE SEQUENCE</scope>
    <source>
        <tissue evidence="2">Shoot tissue taken approximately 20 cm above the soil surface</tissue>
    </source>
</reference>
<keyword evidence="1" id="KW-0812">Transmembrane</keyword>
<proteinExistence type="predicted"/>
<reference evidence="2" key="2">
    <citation type="journal article" date="2015" name="Data Brief">
        <title>Shoot transcriptome of the giant reed, Arundo donax.</title>
        <authorList>
            <person name="Barrero R.A."/>
            <person name="Guerrero F.D."/>
            <person name="Moolhuijzen P."/>
            <person name="Goolsby J.A."/>
            <person name="Tidwell J."/>
            <person name="Bellgard S.E."/>
            <person name="Bellgard M.I."/>
        </authorList>
    </citation>
    <scope>NUCLEOTIDE SEQUENCE</scope>
    <source>
        <tissue evidence="2">Shoot tissue taken approximately 20 cm above the soil surface</tissue>
    </source>
</reference>
<name>A0A0A9B734_ARUDO</name>
<accession>A0A0A9B734</accession>
<keyword evidence="1" id="KW-0472">Membrane</keyword>
<evidence type="ECO:0000256" key="1">
    <source>
        <dbReference type="SAM" id="Phobius"/>
    </source>
</evidence>
<dbReference type="EMBL" id="GBRH01238754">
    <property type="protein sequence ID" value="JAD59141.1"/>
    <property type="molecule type" value="Transcribed_RNA"/>
</dbReference>
<protein>
    <submittedName>
        <fullName evidence="2">Uncharacterized protein</fullName>
    </submittedName>
</protein>
<keyword evidence="1" id="KW-1133">Transmembrane helix</keyword>